<dbReference type="GO" id="GO:0032259">
    <property type="term" value="P:methylation"/>
    <property type="evidence" value="ECO:0007669"/>
    <property type="project" value="UniProtKB-KW"/>
</dbReference>
<keyword evidence="1 6" id="KW-0489">Methyltransferase</keyword>
<dbReference type="Pfam" id="PF13847">
    <property type="entry name" value="Methyltransf_31"/>
    <property type="match status" value="1"/>
</dbReference>
<dbReference type="GO" id="GO:0003676">
    <property type="term" value="F:nucleic acid binding"/>
    <property type="evidence" value="ECO:0007669"/>
    <property type="project" value="InterPro"/>
</dbReference>
<evidence type="ECO:0000313" key="6">
    <source>
        <dbReference type="EMBL" id="MBO8483433.1"/>
    </source>
</evidence>
<dbReference type="Pfam" id="PF17827">
    <property type="entry name" value="PrmC_N"/>
    <property type="match status" value="1"/>
</dbReference>
<dbReference type="SUPFAM" id="SSF53335">
    <property type="entry name" value="S-adenosyl-L-methionine-dependent methyltransferases"/>
    <property type="match status" value="1"/>
</dbReference>
<dbReference type="InterPro" id="IPR025714">
    <property type="entry name" value="Methyltranfer_dom"/>
</dbReference>
<keyword evidence="3" id="KW-0949">S-adenosyl-L-methionine</keyword>
<evidence type="ECO:0000313" key="7">
    <source>
        <dbReference type="Proteomes" id="UP000725002"/>
    </source>
</evidence>
<dbReference type="InterPro" id="IPR040758">
    <property type="entry name" value="PrmC_N"/>
</dbReference>
<dbReference type="Gene3D" id="3.40.50.150">
    <property type="entry name" value="Vaccinia Virus protein VP39"/>
    <property type="match status" value="1"/>
</dbReference>
<dbReference type="PROSITE" id="PS00092">
    <property type="entry name" value="N6_MTASE"/>
    <property type="match status" value="1"/>
</dbReference>
<dbReference type="Proteomes" id="UP000725002">
    <property type="component" value="Unassembled WGS sequence"/>
</dbReference>
<accession>A0A940DR95</accession>
<dbReference type="Gene3D" id="1.10.8.10">
    <property type="entry name" value="DNA helicase RuvA subunit, C-terminal domain"/>
    <property type="match status" value="1"/>
</dbReference>
<evidence type="ECO:0000256" key="2">
    <source>
        <dbReference type="ARBA" id="ARBA00022679"/>
    </source>
</evidence>
<gene>
    <name evidence="6" type="primary">prmC</name>
    <name evidence="6" type="ORF">IAB75_04900</name>
</gene>
<dbReference type="PANTHER" id="PTHR18895">
    <property type="entry name" value="HEMK METHYLTRANSFERASE"/>
    <property type="match status" value="1"/>
</dbReference>
<evidence type="ECO:0000256" key="1">
    <source>
        <dbReference type="ARBA" id="ARBA00022603"/>
    </source>
</evidence>
<keyword evidence="2 6" id="KW-0808">Transferase</keyword>
<dbReference type="AlphaFoldDB" id="A0A940DR95"/>
<evidence type="ECO:0000259" key="5">
    <source>
        <dbReference type="Pfam" id="PF17827"/>
    </source>
</evidence>
<dbReference type="NCBIfam" id="TIGR00536">
    <property type="entry name" value="hemK_fam"/>
    <property type="match status" value="1"/>
</dbReference>
<protein>
    <submittedName>
        <fullName evidence="6">Peptide chain release factor N(5)-glutamine methyltransferase</fullName>
        <ecNumber evidence="6">2.1.1.297</ecNumber>
    </submittedName>
</protein>
<dbReference type="EC" id="2.1.1.297" evidence="6"/>
<feature type="domain" description="Methyltransferase" evidence="4">
    <location>
        <begin position="124"/>
        <end position="213"/>
    </location>
</feature>
<feature type="domain" description="Release factor glutamine methyltransferase N-terminal" evidence="5">
    <location>
        <begin position="20"/>
        <end position="77"/>
    </location>
</feature>
<comment type="caution">
    <text evidence="6">The sequence shown here is derived from an EMBL/GenBank/DDBJ whole genome shotgun (WGS) entry which is preliminary data.</text>
</comment>
<name>A0A940DR95_9BACT</name>
<dbReference type="InterPro" id="IPR029063">
    <property type="entry name" value="SAM-dependent_MTases_sf"/>
</dbReference>
<organism evidence="6 7">
    <name type="scientific">Candidatus Cryptobacteroides avicola</name>
    <dbReference type="NCBI Taxonomy" id="2840757"/>
    <lineage>
        <taxon>Bacteria</taxon>
        <taxon>Pseudomonadati</taxon>
        <taxon>Bacteroidota</taxon>
        <taxon>Bacteroidia</taxon>
        <taxon>Bacteroidales</taxon>
        <taxon>Candidatus Cryptobacteroides</taxon>
    </lineage>
</organism>
<dbReference type="PANTHER" id="PTHR18895:SF74">
    <property type="entry name" value="MTRF1L RELEASE FACTOR GLUTAMINE METHYLTRANSFERASE"/>
    <property type="match status" value="1"/>
</dbReference>
<dbReference type="CDD" id="cd02440">
    <property type="entry name" value="AdoMet_MTases"/>
    <property type="match status" value="1"/>
</dbReference>
<dbReference type="InterPro" id="IPR050320">
    <property type="entry name" value="N5-glutamine_MTase"/>
</dbReference>
<evidence type="ECO:0000259" key="4">
    <source>
        <dbReference type="Pfam" id="PF13847"/>
    </source>
</evidence>
<dbReference type="InterPro" id="IPR019874">
    <property type="entry name" value="RF_methyltr_PrmC"/>
</dbReference>
<evidence type="ECO:0000256" key="3">
    <source>
        <dbReference type="ARBA" id="ARBA00022691"/>
    </source>
</evidence>
<reference evidence="6" key="2">
    <citation type="journal article" date="2021" name="PeerJ">
        <title>Extensive microbial diversity within the chicken gut microbiome revealed by metagenomics and culture.</title>
        <authorList>
            <person name="Gilroy R."/>
            <person name="Ravi A."/>
            <person name="Getino M."/>
            <person name="Pursley I."/>
            <person name="Horton D.L."/>
            <person name="Alikhan N.F."/>
            <person name="Baker D."/>
            <person name="Gharbi K."/>
            <person name="Hall N."/>
            <person name="Watson M."/>
            <person name="Adriaenssens E.M."/>
            <person name="Foster-Nyarko E."/>
            <person name="Jarju S."/>
            <person name="Secka A."/>
            <person name="Antonio M."/>
            <person name="Oren A."/>
            <person name="Chaudhuri R.R."/>
            <person name="La Ragione R."/>
            <person name="Hildebrand F."/>
            <person name="Pallen M.J."/>
        </authorList>
    </citation>
    <scope>NUCLEOTIDE SEQUENCE</scope>
    <source>
        <strain evidence="6">G3-8215</strain>
    </source>
</reference>
<dbReference type="GO" id="GO:0102559">
    <property type="term" value="F:peptide chain release factor N(5)-glutamine methyltransferase activity"/>
    <property type="evidence" value="ECO:0007669"/>
    <property type="project" value="UniProtKB-EC"/>
</dbReference>
<dbReference type="InterPro" id="IPR004556">
    <property type="entry name" value="HemK-like"/>
</dbReference>
<reference evidence="6" key="1">
    <citation type="submission" date="2020-10" db="EMBL/GenBank/DDBJ databases">
        <authorList>
            <person name="Gilroy R."/>
        </authorList>
    </citation>
    <scope>NUCLEOTIDE SEQUENCE</scope>
    <source>
        <strain evidence="6">G3-8215</strain>
    </source>
</reference>
<dbReference type="EMBL" id="JADILV010000035">
    <property type="protein sequence ID" value="MBO8483433.1"/>
    <property type="molecule type" value="Genomic_DNA"/>
</dbReference>
<proteinExistence type="predicted"/>
<dbReference type="NCBIfam" id="TIGR03534">
    <property type="entry name" value="RF_mod_PrmC"/>
    <property type="match status" value="1"/>
</dbReference>
<dbReference type="InterPro" id="IPR002052">
    <property type="entry name" value="DNA_methylase_N6_adenine_CS"/>
</dbReference>
<sequence length="306" mass="33562">MMLLKDFISGSVGGLEFLYGHEEAKSVVFMLCEACLGTKSYTHIIEPGYEIPKEKQPFLDAAMKRLETGEPIQYVLGYADFAGFRFKVDPAVLIPRPETELLYRMSGEAVARRMRMMAAYGRTGVKVLDLCTGSGCIAWSLALSYPGTKVVGVDISEAALGIARGQDFGRTVKKSGASEPLFVQADVLSASDDASLPDEICRMGKFDVLVSNPPYVRESEKSLMRKNVCGFEPELALFVPDDDPLKFYRAIALWAGMVLADGGSGFVEINEAFGPQTARLFMDSGFLNVGTVKDFCGKNRFVRFTK</sequence>